<dbReference type="EMBL" id="QKLW01000006">
    <property type="protein sequence ID" value="PYF80557.1"/>
    <property type="molecule type" value="Genomic_DNA"/>
</dbReference>
<accession>A0A318UYH8</accession>
<dbReference type="Proteomes" id="UP000247551">
    <property type="component" value="Unassembled WGS sequence"/>
</dbReference>
<feature type="domain" description="DUF547" evidence="2">
    <location>
        <begin position="90"/>
        <end position="203"/>
    </location>
</feature>
<name>A0A318UYH8_9GAMM</name>
<keyword evidence="1" id="KW-0732">Signal</keyword>
<dbReference type="InterPro" id="IPR006869">
    <property type="entry name" value="DUF547"/>
</dbReference>
<dbReference type="PANTHER" id="PTHR34386">
    <property type="entry name" value="GLUTAREDOXIN"/>
    <property type="match status" value="1"/>
</dbReference>
<sequence length="279" mass="32166">MLGVEVNVMNKLRLLVFTLLSFTFAGLFSVQVSAANAFDHSQWGTLLKEHVLPLNGGQASQVDYQGFADDKAQLDRYLADLSQVDNADFDNWSKDEQLAFLINAYNAWTVDLILTKWPDLDSIKDLGSFFRSPWSQSFIPLLGETRSLDDIEHTLIRGSDHYQDPRIHFAVNCASIGCPSLRNEAYTGKRLDTQLDEQTRLFLQDRSRNRIDGGKLWLSSIFKWYREDFEKGWQGYSSLEQFLVDHAMDLSLTSEEIQKLKDKDMTIRFLDYDWALNKI</sequence>
<dbReference type="InterPro" id="IPR051548">
    <property type="entry name" value="Grx-like_ET"/>
</dbReference>
<evidence type="ECO:0000259" key="2">
    <source>
        <dbReference type="Pfam" id="PF04784"/>
    </source>
</evidence>
<protein>
    <submittedName>
        <fullName evidence="3">Uncharacterized protein DUF547</fullName>
    </submittedName>
</protein>
<evidence type="ECO:0000256" key="1">
    <source>
        <dbReference type="SAM" id="SignalP"/>
    </source>
</evidence>
<comment type="caution">
    <text evidence="3">The sequence shown here is derived from an EMBL/GenBank/DDBJ whole genome shotgun (WGS) entry which is preliminary data.</text>
</comment>
<evidence type="ECO:0000313" key="3">
    <source>
        <dbReference type="EMBL" id="PYF80557.1"/>
    </source>
</evidence>
<feature type="chain" id="PRO_5016433228" evidence="1">
    <location>
        <begin position="35"/>
        <end position="279"/>
    </location>
</feature>
<proteinExistence type="predicted"/>
<organism evidence="3 4">
    <name type="scientific">Marinomonas alcarazii</name>
    <dbReference type="NCBI Taxonomy" id="491949"/>
    <lineage>
        <taxon>Bacteria</taxon>
        <taxon>Pseudomonadati</taxon>
        <taxon>Pseudomonadota</taxon>
        <taxon>Gammaproteobacteria</taxon>
        <taxon>Oceanospirillales</taxon>
        <taxon>Oceanospirillaceae</taxon>
        <taxon>Marinomonas</taxon>
    </lineage>
</organism>
<keyword evidence="4" id="KW-1185">Reference proteome</keyword>
<dbReference type="PANTHER" id="PTHR34386:SF1">
    <property type="entry name" value="GLUTAREDOXIN-LIKE PROTEIN NRDH"/>
    <property type="match status" value="1"/>
</dbReference>
<dbReference type="GO" id="GO:0045454">
    <property type="term" value="P:cell redox homeostasis"/>
    <property type="evidence" value="ECO:0007669"/>
    <property type="project" value="TreeGrafter"/>
</dbReference>
<dbReference type="GO" id="GO:0009055">
    <property type="term" value="F:electron transfer activity"/>
    <property type="evidence" value="ECO:0007669"/>
    <property type="project" value="TreeGrafter"/>
</dbReference>
<gene>
    <name evidence="3" type="ORF">DFP75_106199</name>
</gene>
<dbReference type="AlphaFoldDB" id="A0A318UYH8"/>
<reference evidence="3 4" key="1">
    <citation type="submission" date="2018-06" db="EMBL/GenBank/DDBJ databases">
        <title>Genomic Encyclopedia of Type Strains, Phase III (KMG-III): the genomes of soil and plant-associated and newly described type strains.</title>
        <authorList>
            <person name="Whitman W."/>
        </authorList>
    </citation>
    <scope>NUCLEOTIDE SEQUENCE [LARGE SCALE GENOMIC DNA]</scope>
    <source>
        <strain evidence="3 4">CECT 7730</strain>
    </source>
</reference>
<feature type="signal peptide" evidence="1">
    <location>
        <begin position="1"/>
        <end position="34"/>
    </location>
</feature>
<dbReference type="Pfam" id="PF04784">
    <property type="entry name" value="DUF547"/>
    <property type="match status" value="1"/>
</dbReference>
<evidence type="ECO:0000313" key="4">
    <source>
        <dbReference type="Proteomes" id="UP000247551"/>
    </source>
</evidence>